<dbReference type="InterPro" id="IPR000073">
    <property type="entry name" value="AB_hydrolase_1"/>
</dbReference>
<dbReference type="RefSeq" id="WP_236866240.1">
    <property type="nucleotide sequence ID" value="NZ_BAABAZ010000006.1"/>
</dbReference>
<reference evidence="3" key="1">
    <citation type="journal article" date="2019" name="Int. J. Syst. Evol. Microbiol.">
        <title>The Global Catalogue of Microorganisms (GCM) 10K type strain sequencing project: providing services to taxonomists for standard genome sequencing and annotation.</title>
        <authorList>
            <consortium name="The Broad Institute Genomics Platform"/>
            <consortium name="The Broad Institute Genome Sequencing Center for Infectious Disease"/>
            <person name="Wu L."/>
            <person name="Ma J."/>
        </authorList>
    </citation>
    <scope>NUCLEOTIDE SEQUENCE [LARGE SCALE GENOMIC DNA]</scope>
    <source>
        <strain evidence="3">JCM 17458</strain>
    </source>
</reference>
<dbReference type="Gene3D" id="3.40.50.1820">
    <property type="entry name" value="alpha/beta hydrolase"/>
    <property type="match status" value="1"/>
</dbReference>
<comment type="caution">
    <text evidence="2">The sequence shown here is derived from an EMBL/GenBank/DDBJ whole genome shotgun (WGS) entry which is preliminary data.</text>
</comment>
<protein>
    <submittedName>
        <fullName evidence="2">Alpha/beta hydrolase</fullName>
    </submittedName>
</protein>
<feature type="domain" description="AB hydrolase-1" evidence="1">
    <location>
        <begin position="75"/>
        <end position="298"/>
    </location>
</feature>
<organism evidence="2 3">
    <name type="scientific">Brevibacterium daeguense</name>
    <dbReference type="NCBI Taxonomy" id="909936"/>
    <lineage>
        <taxon>Bacteria</taxon>
        <taxon>Bacillati</taxon>
        <taxon>Actinomycetota</taxon>
        <taxon>Actinomycetes</taxon>
        <taxon>Micrococcales</taxon>
        <taxon>Brevibacteriaceae</taxon>
        <taxon>Brevibacterium</taxon>
    </lineage>
</organism>
<dbReference type="EMBL" id="BAABAZ010000006">
    <property type="protein sequence ID" value="GAA4284400.1"/>
    <property type="molecule type" value="Genomic_DNA"/>
</dbReference>
<keyword evidence="2" id="KW-0378">Hydrolase</keyword>
<name>A0ABP8EKI8_9MICO</name>
<evidence type="ECO:0000259" key="1">
    <source>
        <dbReference type="Pfam" id="PF00561"/>
    </source>
</evidence>
<keyword evidence="3" id="KW-1185">Reference proteome</keyword>
<proteinExistence type="predicted"/>
<evidence type="ECO:0000313" key="3">
    <source>
        <dbReference type="Proteomes" id="UP001501586"/>
    </source>
</evidence>
<dbReference type="InterPro" id="IPR029058">
    <property type="entry name" value="AB_hydrolase_fold"/>
</dbReference>
<dbReference type="PANTHER" id="PTHR46438">
    <property type="entry name" value="ALPHA/BETA-HYDROLASES SUPERFAMILY PROTEIN"/>
    <property type="match status" value="1"/>
</dbReference>
<dbReference type="PANTHER" id="PTHR46438:SF2">
    <property type="entry name" value="ALPHA_BETA-HYDROLASES SUPERFAMILY PROTEIN"/>
    <property type="match status" value="1"/>
</dbReference>
<dbReference type="SUPFAM" id="SSF53474">
    <property type="entry name" value="alpha/beta-Hydrolases"/>
    <property type="match status" value="1"/>
</dbReference>
<gene>
    <name evidence="2" type="ORF">GCM10022261_19310</name>
</gene>
<sequence length="366" mass="40052">MPKPLSPTSRILRLSALTCGAVLVAGLAGAGGYVLRNTTYARRDHASAAAAGFAERATMINGYPIRYAEGPDNGPALLLIPGQTSDLLNYARVMPALSADFHVYAVDVPGHGGSAWDPELYSGPVLGELFADFVAGVIEEQAIVSGHSSGGLIGAWMGASRPEVVSALVLEDPPFFSSVMPRAADTSNYRDLATIAHRFLDQDGTDDFVAYYLQHSEFFELFGRSADRLRQAGIDQRFDGSDSPVSWPYMPPLMNEFFRGMESYDPHFGQAFYDNSFHDHFNHELTLAAISVPTLLIHCNWQYDDAGLLLAAMTDEDAARALDLIPDCRFARIRSGHSFHFEKPGRFARLVRSFAAETIHEVDVLD</sequence>
<dbReference type="Proteomes" id="UP001501586">
    <property type="component" value="Unassembled WGS sequence"/>
</dbReference>
<dbReference type="GO" id="GO:0016787">
    <property type="term" value="F:hydrolase activity"/>
    <property type="evidence" value="ECO:0007669"/>
    <property type="project" value="UniProtKB-KW"/>
</dbReference>
<accession>A0ABP8EKI8</accession>
<dbReference type="Pfam" id="PF00561">
    <property type="entry name" value="Abhydrolase_1"/>
    <property type="match status" value="1"/>
</dbReference>
<evidence type="ECO:0000313" key="2">
    <source>
        <dbReference type="EMBL" id="GAA4284400.1"/>
    </source>
</evidence>